<gene>
    <name evidence="2" type="ORF">ACH47X_19255</name>
</gene>
<sequence length="300" mass="32188">MTSNIALSLGTHTISVPHGSSVIDQRYHVAGSGPVCVVHPGGPGIGWDYLRMPDLERCMTMVYVEPVGTGVSGRLADPRGYNLGLYTHFLHAIVEHLDLPEVMVLGHSHGGFVAQRYALDHPDRVASLLLYDTSPVTGAVFWSAAVENMEKYARRHVADHPEVATYVAGLTGETAPSDDEGATEVLRRISPAYFHDYWGHEAAFAAGRQALRMYAAPAWGEGPAFDVREELPALSMPTLVLVGDDDFICGVRWARMIHEAVPGSQLAVLDGTGHLGHIESPVQFAGAVLAFLDAVTVGGS</sequence>
<evidence type="ECO:0000259" key="1">
    <source>
        <dbReference type="Pfam" id="PF00561"/>
    </source>
</evidence>
<accession>A0ABW7XNE4</accession>
<dbReference type="InterPro" id="IPR000073">
    <property type="entry name" value="AB_hydrolase_1"/>
</dbReference>
<name>A0ABW7XNE4_9MICO</name>
<dbReference type="Pfam" id="PF00561">
    <property type="entry name" value="Abhydrolase_1"/>
    <property type="match status" value="1"/>
</dbReference>
<dbReference type="GO" id="GO:0016787">
    <property type="term" value="F:hydrolase activity"/>
    <property type="evidence" value="ECO:0007669"/>
    <property type="project" value="UniProtKB-KW"/>
</dbReference>
<feature type="domain" description="AB hydrolase-1" evidence="1">
    <location>
        <begin position="37"/>
        <end position="281"/>
    </location>
</feature>
<dbReference type="EMBL" id="JBIRYI010000012">
    <property type="protein sequence ID" value="MFI2489055.1"/>
    <property type="molecule type" value="Genomic_DNA"/>
</dbReference>
<dbReference type="SUPFAM" id="SSF53474">
    <property type="entry name" value="alpha/beta-Hydrolases"/>
    <property type="match status" value="1"/>
</dbReference>
<dbReference type="InterPro" id="IPR050266">
    <property type="entry name" value="AB_hydrolase_sf"/>
</dbReference>
<dbReference type="PANTHER" id="PTHR43798">
    <property type="entry name" value="MONOACYLGLYCEROL LIPASE"/>
    <property type="match status" value="1"/>
</dbReference>
<evidence type="ECO:0000313" key="2">
    <source>
        <dbReference type="EMBL" id="MFI2489055.1"/>
    </source>
</evidence>
<dbReference type="InterPro" id="IPR029058">
    <property type="entry name" value="AB_hydrolase_fold"/>
</dbReference>
<protein>
    <submittedName>
        <fullName evidence="2">Alpha/beta fold hydrolase</fullName>
    </submittedName>
</protein>
<evidence type="ECO:0000313" key="3">
    <source>
        <dbReference type="Proteomes" id="UP001611580"/>
    </source>
</evidence>
<dbReference type="PANTHER" id="PTHR43798:SF33">
    <property type="entry name" value="HYDROLASE, PUTATIVE (AFU_ORTHOLOGUE AFUA_2G14860)-RELATED"/>
    <property type="match status" value="1"/>
</dbReference>
<comment type="caution">
    <text evidence="2">The sequence shown here is derived from an EMBL/GenBank/DDBJ whole genome shotgun (WGS) entry which is preliminary data.</text>
</comment>
<dbReference type="Gene3D" id="3.40.50.1820">
    <property type="entry name" value="alpha/beta hydrolase"/>
    <property type="match status" value="1"/>
</dbReference>
<dbReference type="Proteomes" id="UP001611580">
    <property type="component" value="Unassembled WGS sequence"/>
</dbReference>
<keyword evidence="3" id="KW-1185">Reference proteome</keyword>
<dbReference type="RefSeq" id="WP_397406135.1">
    <property type="nucleotide sequence ID" value="NZ_JBIRYI010000012.1"/>
</dbReference>
<proteinExistence type="predicted"/>
<reference evidence="2 3" key="1">
    <citation type="submission" date="2024-10" db="EMBL/GenBank/DDBJ databases">
        <title>The Natural Products Discovery Center: Release of the First 8490 Sequenced Strains for Exploring Actinobacteria Biosynthetic Diversity.</title>
        <authorList>
            <person name="Kalkreuter E."/>
            <person name="Kautsar S.A."/>
            <person name="Yang D."/>
            <person name="Bader C.D."/>
            <person name="Teijaro C.N."/>
            <person name="Fluegel L."/>
            <person name="Davis C.M."/>
            <person name="Simpson J.R."/>
            <person name="Lauterbach L."/>
            <person name="Steele A.D."/>
            <person name="Gui C."/>
            <person name="Meng S."/>
            <person name="Li G."/>
            <person name="Viehrig K."/>
            <person name="Ye F."/>
            <person name="Su P."/>
            <person name="Kiefer A.F."/>
            <person name="Nichols A."/>
            <person name="Cepeda A.J."/>
            <person name="Yan W."/>
            <person name="Fan B."/>
            <person name="Jiang Y."/>
            <person name="Adhikari A."/>
            <person name="Zheng C.-J."/>
            <person name="Schuster L."/>
            <person name="Cowan T.M."/>
            <person name="Smanski M.J."/>
            <person name="Chevrette M.G."/>
            <person name="De Carvalho L.P.S."/>
            <person name="Shen B."/>
        </authorList>
    </citation>
    <scope>NUCLEOTIDE SEQUENCE [LARGE SCALE GENOMIC DNA]</scope>
    <source>
        <strain evidence="2 3">NPDC019481</strain>
    </source>
</reference>
<organism evidence="2 3">
    <name type="scientific">Promicromonospora kroppenstedtii</name>
    <dbReference type="NCBI Taxonomy" id="440482"/>
    <lineage>
        <taxon>Bacteria</taxon>
        <taxon>Bacillati</taxon>
        <taxon>Actinomycetota</taxon>
        <taxon>Actinomycetes</taxon>
        <taxon>Micrococcales</taxon>
        <taxon>Promicromonosporaceae</taxon>
        <taxon>Promicromonospora</taxon>
    </lineage>
</organism>
<keyword evidence="2" id="KW-0378">Hydrolase</keyword>